<dbReference type="InterPro" id="IPR017553">
    <property type="entry name" value="3-hexulose-6-phosphate_synth"/>
</dbReference>
<dbReference type="SMART" id="SM00934">
    <property type="entry name" value="OMPdecase"/>
    <property type="match status" value="1"/>
</dbReference>
<keyword evidence="5" id="KW-0119">Carbohydrate metabolism</keyword>
<evidence type="ECO:0000256" key="4">
    <source>
        <dbReference type="ARBA" id="ARBA00023239"/>
    </source>
</evidence>
<comment type="similarity">
    <text evidence="2">Belongs to the HPS/KGPDC family. HPS subfamily.</text>
</comment>
<dbReference type="GO" id="GO:0004590">
    <property type="term" value="F:orotidine-5'-phosphate decarboxylase activity"/>
    <property type="evidence" value="ECO:0007669"/>
    <property type="project" value="InterPro"/>
</dbReference>
<gene>
    <name evidence="7" type="primary">hpsA</name>
    <name evidence="7" type="ORF">MMAB1_1456</name>
</gene>
<dbReference type="CDD" id="cd04726">
    <property type="entry name" value="KGPDC_HPS"/>
    <property type="match status" value="1"/>
</dbReference>
<proteinExistence type="inferred from homology"/>
<dbReference type="InterPro" id="IPR013785">
    <property type="entry name" value="Aldolase_TIM"/>
</dbReference>
<dbReference type="InterPro" id="IPR005493">
    <property type="entry name" value="RraA/RraA-like"/>
</dbReference>
<evidence type="ECO:0000256" key="2">
    <source>
        <dbReference type="ARBA" id="ARBA00006350"/>
    </source>
</evidence>
<dbReference type="PANTHER" id="PTHR35039:SF3">
    <property type="entry name" value="3-KETO-L-GULONATE-6-PHOSPHATE DECARBOXYLASE SGBH-RELATED"/>
    <property type="match status" value="1"/>
</dbReference>
<dbReference type="SUPFAM" id="SSF51366">
    <property type="entry name" value="Ribulose-phoshate binding barrel"/>
    <property type="match status" value="1"/>
</dbReference>
<evidence type="ECO:0000256" key="3">
    <source>
        <dbReference type="ARBA" id="ARBA00012890"/>
    </source>
</evidence>
<comment type="catalytic activity">
    <reaction evidence="1">
        <text>D-ribulose 5-phosphate + formaldehyde = D-arabino-hex-3-ulose 6-phosphate</text>
        <dbReference type="Rhea" id="RHEA:25201"/>
        <dbReference type="ChEBI" id="CHEBI:16842"/>
        <dbReference type="ChEBI" id="CHEBI:58121"/>
        <dbReference type="ChEBI" id="CHEBI:58542"/>
        <dbReference type="EC" id="4.1.2.43"/>
    </reaction>
</comment>
<evidence type="ECO:0000313" key="8">
    <source>
        <dbReference type="Proteomes" id="UP000069850"/>
    </source>
</evidence>
<dbReference type="SUPFAM" id="SSF89562">
    <property type="entry name" value="RraA-like"/>
    <property type="match status" value="1"/>
</dbReference>
<accession>A0A0X3BL78</accession>
<dbReference type="Gene3D" id="3.50.30.40">
    <property type="entry name" value="Ribonuclease E inhibitor RraA/RraA-like"/>
    <property type="match status" value="1"/>
</dbReference>
<reference evidence="7 8" key="1">
    <citation type="submission" date="2016-01" db="EMBL/GenBank/DDBJ databases">
        <authorList>
            <person name="Manzoor S."/>
        </authorList>
    </citation>
    <scope>NUCLEOTIDE SEQUENCE [LARGE SCALE GENOMIC DNA]</scope>
    <source>
        <strain evidence="7">Methanoculleus sp MAB1</strain>
    </source>
</reference>
<dbReference type="Pfam" id="PF00215">
    <property type="entry name" value="OMPdecase"/>
    <property type="match status" value="1"/>
</dbReference>
<dbReference type="PIRSF" id="PIRSF037137">
    <property type="entry name" value="HPS_DMK_prd"/>
    <property type="match status" value="1"/>
</dbReference>
<dbReference type="InterPro" id="IPR001754">
    <property type="entry name" value="OMPdeCOase_dom"/>
</dbReference>
<dbReference type="InterPro" id="IPR036704">
    <property type="entry name" value="RraA/RraA-like_sf"/>
</dbReference>
<dbReference type="AlphaFoldDB" id="A0A0X3BL78"/>
<dbReference type="GO" id="GO:0033982">
    <property type="term" value="F:3-dehydro-L-gulonate-6-phosphate decarboxylase activity"/>
    <property type="evidence" value="ECO:0007669"/>
    <property type="project" value="TreeGrafter"/>
</dbReference>
<name>A0A0X3BL78_9EURY</name>
<organism evidence="7 8">
    <name type="scientific">Methanoculleus bourgensis</name>
    <dbReference type="NCBI Taxonomy" id="83986"/>
    <lineage>
        <taxon>Archaea</taxon>
        <taxon>Methanobacteriati</taxon>
        <taxon>Methanobacteriota</taxon>
        <taxon>Stenosarchaea group</taxon>
        <taxon>Methanomicrobia</taxon>
        <taxon>Methanomicrobiales</taxon>
        <taxon>Methanomicrobiaceae</taxon>
        <taxon>Methanoculleus</taxon>
    </lineage>
</organism>
<evidence type="ECO:0000259" key="6">
    <source>
        <dbReference type="SMART" id="SM00934"/>
    </source>
</evidence>
<dbReference type="EC" id="4.1.2.43" evidence="3"/>
<dbReference type="GO" id="GO:0019854">
    <property type="term" value="P:L-ascorbic acid catabolic process"/>
    <property type="evidence" value="ECO:0007669"/>
    <property type="project" value="TreeGrafter"/>
</dbReference>
<dbReference type="GO" id="GO:0006207">
    <property type="term" value="P:'de novo' pyrimidine nucleobase biosynthetic process"/>
    <property type="evidence" value="ECO:0007669"/>
    <property type="project" value="InterPro"/>
</dbReference>
<dbReference type="InterPro" id="IPR041710">
    <property type="entry name" value="HPS/KGPDC"/>
</dbReference>
<feature type="domain" description="Orotidine 5'-phosphate decarboxylase" evidence="6">
    <location>
        <begin position="5"/>
        <end position="206"/>
    </location>
</feature>
<dbReference type="FunFam" id="3.20.20.70:FF:000022">
    <property type="entry name" value="3-keto-L-gulonate-6-phosphate decarboxylase UlaD"/>
    <property type="match status" value="1"/>
</dbReference>
<evidence type="ECO:0000256" key="5">
    <source>
        <dbReference type="ARBA" id="ARBA00023277"/>
    </source>
</evidence>
<dbReference type="NCBIfam" id="NF005442">
    <property type="entry name" value="PRK07028.1"/>
    <property type="match status" value="1"/>
</dbReference>
<evidence type="ECO:0000256" key="1">
    <source>
        <dbReference type="ARBA" id="ARBA00000718"/>
    </source>
</evidence>
<dbReference type="Gene3D" id="3.20.20.70">
    <property type="entry name" value="Aldolase class I"/>
    <property type="match status" value="1"/>
</dbReference>
<dbReference type="NCBIfam" id="TIGR03128">
    <property type="entry name" value="RuMP_HxlA"/>
    <property type="match status" value="1"/>
</dbReference>
<dbReference type="GeneID" id="27137321"/>
<dbReference type="RefSeq" id="WP_062263207.1">
    <property type="nucleotide sequence ID" value="NZ_LT158599.1"/>
</dbReference>
<dbReference type="OrthoDB" id="15246at2157"/>
<dbReference type="PANTHER" id="PTHR35039">
    <property type="entry name" value="3-KETO-L-GULONATE-6-PHOSPHATE DECARBOXYLASE SGBH-RELATED"/>
    <property type="match status" value="1"/>
</dbReference>
<dbReference type="Pfam" id="PF03737">
    <property type="entry name" value="RraA-like"/>
    <property type="match status" value="1"/>
</dbReference>
<evidence type="ECO:0000313" key="7">
    <source>
        <dbReference type="EMBL" id="CVK32669.1"/>
    </source>
</evidence>
<dbReference type="CDD" id="cd16841">
    <property type="entry name" value="RraA_family"/>
    <property type="match status" value="1"/>
</dbReference>
<dbReference type="EMBL" id="LT158599">
    <property type="protein sequence ID" value="CVK32669.1"/>
    <property type="molecule type" value="Genomic_DNA"/>
</dbReference>
<dbReference type="GO" id="GO:0043801">
    <property type="term" value="F:hexulose-6-phosphate synthase activity"/>
    <property type="evidence" value="ECO:0007669"/>
    <property type="project" value="UniProtKB-EC"/>
</dbReference>
<dbReference type="InterPro" id="IPR017120">
    <property type="entry name" value="Bifunct_HPS/DMK_prd"/>
</dbReference>
<sequence>MATPTLQVALDLLEIDRAVEIAEEAVRGGADWIEAGTPLIKSEGMQAVRTLRKAFPGHEIVADMKVADTGAVEVEMAAKSGAGIVCILGDADDTVIAEAVRSARKYGVRIMADLINVQDPVSRSRELEALGVDYINAHVGIDQQMIGESSLDLLRRLAGEVSIPIAVAGGLDAETASEAVAAGASIVIVGGNIVKAADVTGAARRVREAIDRPGAARRVREAIDRPEIRPREEESPEAAIRRLLEAVSAPNVTDAMHRKGAMIDIVSICGRVKAVGRAVTVRTIAGDWAKPVEAINVAVPGDVLVISNDGGTHIAPWGELATHSARNRGIVGIVIDGAVRDVDDIREMGFPVFARGTAPNAGEPKGFGEINTEILCCGQEVRPGDWIVADESGVVVIPRERAYEIARRAMEVKKTEERIREEIRRGKTLSEVTELLKWEKRH</sequence>
<dbReference type="InterPro" id="IPR011060">
    <property type="entry name" value="RibuloseP-bd_barrel"/>
</dbReference>
<dbReference type="KEGG" id="mema:MMAB1_1456"/>
<dbReference type="Proteomes" id="UP000069850">
    <property type="component" value="Chromosome 1"/>
</dbReference>
<keyword evidence="4 7" id="KW-0456">Lyase</keyword>
<protein>
    <recommendedName>
        <fullName evidence="3">3-hexulose-6-phosphate synthase</fullName>
        <ecNumber evidence="3">4.1.2.43</ecNumber>
    </recommendedName>
</protein>